<organism evidence="1">
    <name type="scientific">Arundo donax</name>
    <name type="common">Giant reed</name>
    <name type="synonym">Donax arundinaceus</name>
    <dbReference type="NCBI Taxonomy" id="35708"/>
    <lineage>
        <taxon>Eukaryota</taxon>
        <taxon>Viridiplantae</taxon>
        <taxon>Streptophyta</taxon>
        <taxon>Embryophyta</taxon>
        <taxon>Tracheophyta</taxon>
        <taxon>Spermatophyta</taxon>
        <taxon>Magnoliopsida</taxon>
        <taxon>Liliopsida</taxon>
        <taxon>Poales</taxon>
        <taxon>Poaceae</taxon>
        <taxon>PACMAD clade</taxon>
        <taxon>Arundinoideae</taxon>
        <taxon>Arundineae</taxon>
        <taxon>Arundo</taxon>
    </lineage>
</organism>
<accession>A0A0A9EGE1</accession>
<evidence type="ECO:0000313" key="1">
    <source>
        <dbReference type="EMBL" id="JAD96950.1"/>
    </source>
</evidence>
<proteinExistence type="predicted"/>
<sequence length="34" mass="3967">MASGEAEPLQYTVSETCWMLARRCMGRVFLRPIY</sequence>
<reference evidence="1" key="1">
    <citation type="submission" date="2014-09" db="EMBL/GenBank/DDBJ databases">
        <authorList>
            <person name="Magalhaes I.L.F."/>
            <person name="Oliveira U."/>
            <person name="Santos F.R."/>
            <person name="Vidigal T.H.D.A."/>
            <person name="Brescovit A.D."/>
            <person name="Santos A.J."/>
        </authorList>
    </citation>
    <scope>NUCLEOTIDE SEQUENCE</scope>
    <source>
        <tissue evidence="1">Shoot tissue taken approximately 20 cm above the soil surface</tissue>
    </source>
</reference>
<dbReference type="AlphaFoldDB" id="A0A0A9EGE1"/>
<protein>
    <submittedName>
        <fullName evidence="1">Uncharacterized protein</fullName>
    </submittedName>
</protein>
<name>A0A0A9EGE1_ARUDO</name>
<reference evidence="1" key="2">
    <citation type="journal article" date="2015" name="Data Brief">
        <title>Shoot transcriptome of the giant reed, Arundo donax.</title>
        <authorList>
            <person name="Barrero R.A."/>
            <person name="Guerrero F.D."/>
            <person name="Moolhuijzen P."/>
            <person name="Goolsby J.A."/>
            <person name="Tidwell J."/>
            <person name="Bellgard S.E."/>
            <person name="Bellgard M.I."/>
        </authorList>
    </citation>
    <scope>NUCLEOTIDE SEQUENCE</scope>
    <source>
        <tissue evidence="1">Shoot tissue taken approximately 20 cm above the soil surface</tissue>
    </source>
</reference>
<dbReference type="EMBL" id="GBRH01200945">
    <property type="protein sequence ID" value="JAD96950.1"/>
    <property type="molecule type" value="Transcribed_RNA"/>
</dbReference>